<dbReference type="PANTHER" id="PTHR46105">
    <property type="entry name" value="AGAP004733-PA"/>
    <property type="match status" value="1"/>
</dbReference>
<feature type="region of interest" description="Disordered" evidence="1">
    <location>
        <begin position="358"/>
        <end position="397"/>
    </location>
</feature>
<reference evidence="3" key="1">
    <citation type="submission" date="2022-01" db="EMBL/GenBank/DDBJ databases">
        <authorList>
            <person name="Braso-Vives M."/>
        </authorList>
    </citation>
    <scope>NUCLEOTIDE SEQUENCE</scope>
</reference>
<dbReference type="SMART" id="SM00225">
    <property type="entry name" value="BTB"/>
    <property type="match status" value="1"/>
</dbReference>
<feature type="compositionally biased region" description="Basic and acidic residues" evidence="1">
    <location>
        <begin position="870"/>
        <end position="888"/>
    </location>
</feature>
<dbReference type="InterPro" id="IPR011333">
    <property type="entry name" value="SKP1/BTB/POZ_sf"/>
</dbReference>
<feature type="region of interest" description="Disordered" evidence="1">
    <location>
        <begin position="129"/>
        <end position="195"/>
    </location>
</feature>
<feature type="compositionally biased region" description="Basic and acidic residues" evidence="1">
    <location>
        <begin position="805"/>
        <end position="815"/>
    </location>
</feature>
<feature type="compositionally biased region" description="Polar residues" evidence="1">
    <location>
        <begin position="893"/>
        <end position="903"/>
    </location>
</feature>
<dbReference type="InterPro" id="IPR000210">
    <property type="entry name" value="BTB/POZ_dom"/>
</dbReference>
<evidence type="ECO:0000313" key="3">
    <source>
        <dbReference type="EMBL" id="CAH1233212.1"/>
    </source>
</evidence>
<sequence>MDNSLYKSLIHQTAILKQLDAFRVSGRFCDVTVGAGGKTFKCHRVLLAASSSYFESLFLLGQQMHSDYVTFVPLVSASSFEEILRFIYMAEFTISPENADDLLEAATMLRIQPMVEAITHYSRSFREGAAVSGASAPHTEPSSKRGQNEAKPSQNEGTFAKKARLDDNILPTVGQTTATHGHPSVSTQLPHSRDRQLVSDTVYPEACYLTDTSPNSQYDQGATITIKREREDPGYDAAACKPERPTSSAGKQRKDDTDVPVGPDTQKEGRVQWAINKQPLYHDGSRSVLMRKENQSGAESAEGNSCPTFRRAVEQNPTTHGQIFQEHLTGEEPGNIKLEAPSGMVTAGKNGELFDLQGQHGLSTASDRGDDSFQADPCPSASNTDGSPGQAIGMSAAELLKTLSRRYECAKHQQEITDTEVQGTRPSPRPKDDENSDSPLFSSWLEEAHSPQAGVQKLPSKKKSKKQPKKQIQKVGPDTSQLFAPGGSEHHNLQSETRPAQGSDQSKTRPAQGSDRSKTRPAQGSDRSETRPAQGSDRSKTRPAQGSDRSKTRPAQGSDRSETRPAQGSDRRAVAAAVGPTLAALLESPASSSAPDAERAAWTGVSAVVQREPVDQYRQPLRLGRGSIPQYRHGGSSEVFGPTDKPCDNGQNSQGGIAQPHGSKITTSPNEPIPRPRRAVPQSRKSMDKILTRLLTRDSYRDTEGDLGSDGNVTDAAGEEWAGVGASQTLRSMCGEYLTTLPQRRTGDSGISTIEVHKEATAEGRHATLMFPQSTVGGGVLGSTSSMASSVGDGKVKYWASSDKLSSDKEPRVSLKDTPGTPRSGKTQYSCTDLPARGTDQSDLPARRTDQLSAAPSHHVPPGLLTYSKDTSESVGDDHRLTASETLRRISGRTRTLASSSQVPDARTGTEEDTGAVSGPVGGLKSQEGPGHTGEQSLQVTGIKKEENEDASAQDMPEMWQTLGRSRTVGDEDSVRPGWTLRAETDRPPLVPSMGVQGQHHPAGNTTSQERYKDYAACDILKSMIHYHGQERQDQAPR</sequence>
<accession>A0A8J9W4Y7</accession>
<organism evidence="3 4">
    <name type="scientific">Branchiostoma lanceolatum</name>
    <name type="common">Common lancelet</name>
    <name type="synonym">Amphioxus lanceolatum</name>
    <dbReference type="NCBI Taxonomy" id="7740"/>
    <lineage>
        <taxon>Eukaryota</taxon>
        <taxon>Metazoa</taxon>
        <taxon>Chordata</taxon>
        <taxon>Cephalochordata</taxon>
        <taxon>Leptocardii</taxon>
        <taxon>Amphioxiformes</taxon>
        <taxon>Branchiostomatidae</taxon>
        <taxon>Branchiostoma</taxon>
    </lineage>
</organism>
<dbReference type="SUPFAM" id="SSF54695">
    <property type="entry name" value="POZ domain"/>
    <property type="match status" value="1"/>
</dbReference>
<feature type="domain" description="BTB" evidence="2">
    <location>
        <begin position="29"/>
        <end position="126"/>
    </location>
</feature>
<proteinExistence type="predicted"/>
<dbReference type="AlphaFoldDB" id="A0A8J9W4Y7"/>
<evidence type="ECO:0000313" key="4">
    <source>
        <dbReference type="Proteomes" id="UP000838412"/>
    </source>
</evidence>
<feature type="compositionally biased region" description="Basic and acidic residues" evidence="1">
    <location>
        <begin position="685"/>
        <end position="704"/>
    </location>
</feature>
<feature type="region of interest" description="Disordered" evidence="1">
    <location>
        <begin position="227"/>
        <end position="268"/>
    </location>
</feature>
<dbReference type="OrthoDB" id="10004641at2759"/>
<keyword evidence="4" id="KW-1185">Reference proteome</keyword>
<dbReference type="Proteomes" id="UP000838412">
    <property type="component" value="Chromosome 1"/>
</dbReference>
<feature type="compositionally biased region" description="Basic residues" evidence="1">
    <location>
        <begin position="459"/>
        <end position="472"/>
    </location>
</feature>
<dbReference type="GO" id="GO:0000981">
    <property type="term" value="F:DNA-binding transcription factor activity, RNA polymerase II-specific"/>
    <property type="evidence" value="ECO:0007669"/>
    <property type="project" value="TreeGrafter"/>
</dbReference>
<feature type="region of interest" description="Disordered" evidence="1">
    <location>
        <begin position="618"/>
        <end position="714"/>
    </location>
</feature>
<dbReference type="Pfam" id="PF00651">
    <property type="entry name" value="BTB"/>
    <property type="match status" value="1"/>
</dbReference>
<dbReference type="PANTHER" id="PTHR46105:SF28">
    <property type="entry name" value="ZINC FINGER PROTEIN 37-LIKE"/>
    <property type="match status" value="1"/>
</dbReference>
<feature type="compositionally biased region" description="Polar residues" evidence="1">
    <location>
        <begin position="494"/>
        <end position="511"/>
    </location>
</feature>
<feature type="compositionally biased region" description="Polar residues" evidence="1">
    <location>
        <begin position="173"/>
        <end position="190"/>
    </location>
</feature>
<dbReference type="EMBL" id="OV696686">
    <property type="protein sequence ID" value="CAH1233212.1"/>
    <property type="molecule type" value="Genomic_DNA"/>
</dbReference>
<name>A0A8J9W4Y7_BRALA</name>
<dbReference type="InterPro" id="IPR050457">
    <property type="entry name" value="ZnFinger_BTB_dom_contain"/>
</dbReference>
<feature type="region of interest" description="Disordered" evidence="1">
    <location>
        <begin position="802"/>
        <end position="1010"/>
    </location>
</feature>
<dbReference type="CDD" id="cd18186">
    <property type="entry name" value="BTB_POZ_ZBTB_KLHL-like"/>
    <property type="match status" value="1"/>
</dbReference>
<feature type="compositionally biased region" description="Basic and acidic residues" evidence="1">
    <location>
        <begin position="559"/>
        <end position="573"/>
    </location>
</feature>
<evidence type="ECO:0000259" key="2">
    <source>
        <dbReference type="SMART" id="SM00225"/>
    </source>
</evidence>
<evidence type="ECO:0000256" key="1">
    <source>
        <dbReference type="SAM" id="MobiDB-lite"/>
    </source>
</evidence>
<feature type="region of interest" description="Disordered" evidence="1">
    <location>
        <begin position="410"/>
        <end position="576"/>
    </location>
</feature>
<protein>
    <submittedName>
        <fullName evidence="3">ZBTB17 protein</fullName>
    </submittedName>
</protein>
<dbReference type="Gene3D" id="3.30.710.10">
    <property type="entry name" value="Potassium Channel Kv1.1, Chain A"/>
    <property type="match status" value="1"/>
</dbReference>
<dbReference type="GO" id="GO:0000978">
    <property type="term" value="F:RNA polymerase II cis-regulatory region sequence-specific DNA binding"/>
    <property type="evidence" value="ECO:0007669"/>
    <property type="project" value="TreeGrafter"/>
</dbReference>
<gene>
    <name evidence="3" type="primary">ZBTB17</name>
    <name evidence="3" type="ORF">BLAG_LOCUS2053</name>
</gene>